<dbReference type="AlphaFoldDB" id="A0A9R1UGW1"/>
<dbReference type="Proteomes" id="UP000235145">
    <property type="component" value="Unassembled WGS sequence"/>
</dbReference>
<dbReference type="PANTHER" id="PTHR31084">
    <property type="entry name" value="ALPHA-L-FUCOSIDASE 2"/>
    <property type="match status" value="1"/>
</dbReference>
<dbReference type="Pfam" id="PF14498">
    <property type="entry name" value="Glyco_hyd_65N_2"/>
    <property type="match status" value="1"/>
</dbReference>
<dbReference type="Gene3D" id="2.70.98.50">
    <property type="entry name" value="putative glycoside hydrolase family protein from bacillus halodurans"/>
    <property type="match status" value="1"/>
</dbReference>
<name>A0A9R1UGW1_LACSA</name>
<evidence type="ECO:0000259" key="1">
    <source>
        <dbReference type="Pfam" id="PF14498"/>
    </source>
</evidence>
<organism evidence="2 3">
    <name type="scientific">Lactuca sativa</name>
    <name type="common">Garden lettuce</name>
    <dbReference type="NCBI Taxonomy" id="4236"/>
    <lineage>
        <taxon>Eukaryota</taxon>
        <taxon>Viridiplantae</taxon>
        <taxon>Streptophyta</taxon>
        <taxon>Embryophyta</taxon>
        <taxon>Tracheophyta</taxon>
        <taxon>Spermatophyta</taxon>
        <taxon>Magnoliopsida</taxon>
        <taxon>eudicotyledons</taxon>
        <taxon>Gunneridae</taxon>
        <taxon>Pentapetalae</taxon>
        <taxon>asterids</taxon>
        <taxon>campanulids</taxon>
        <taxon>Asterales</taxon>
        <taxon>Asteraceae</taxon>
        <taxon>Cichorioideae</taxon>
        <taxon>Cichorieae</taxon>
        <taxon>Lactucinae</taxon>
        <taxon>Lactuca</taxon>
    </lineage>
</organism>
<dbReference type="EMBL" id="NBSK02000009">
    <property type="protein sequence ID" value="KAJ0186743.1"/>
    <property type="molecule type" value="Genomic_DNA"/>
</dbReference>
<accession>A0A9R1UGW1</accession>
<reference evidence="2 3" key="1">
    <citation type="journal article" date="2017" name="Nat. Commun.">
        <title>Genome assembly with in vitro proximity ligation data and whole-genome triplication in lettuce.</title>
        <authorList>
            <person name="Reyes-Chin-Wo S."/>
            <person name="Wang Z."/>
            <person name="Yang X."/>
            <person name="Kozik A."/>
            <person name="Arikit S."/>
            <person name="Song C."/>
            <person name="Xia L."/>
            <person name="Froenicke L."/>
            <person name="Lavelle D.O."/>
            <person name="Truco M.J."/>
            <person name="Xia R."/>
            <person name="Zhu S."/>
            <person name="Xu C."/>
            <person name="Xu H."/>
            <person name="Xu X."/>
            <person name="Cox K."/>
            <person name="Korf I."/>
            <person name="Meyers B.C."/>
            <person name="Michelmore R.W."/>
        </authorList>
    </citation>
    <scope>NUCLEOTIDE SEQUENCE [LARGE SCALE GENOMIC DNA]</scope>
    <source>
        <strain evidence="3">cv. Salinas</strain>
        <tissue evidence="2">Seedlings</tissue>
    </source>
</reference>
<evidence type="ECO:0000313" key="3">
    <source>
        <dbReference type="Proteomes" id="UP000235145"/>
    </source>
</evidence>
<gene>
    <name evidence="2" type="ORF">LSAT_V11C900500780</name>
</gene>
<feature type="domain" description="Glycosyl hydrolase family 95 N-terminal" evidence="1">
    <location>
        <begin position="45"/>
        <end position="127"/>
    </location>
</feature>
<protein>
    <recommendedName>
        <fullName evidence="1">Glycosyl hydrolase family 95 N-terminal domain-containing protein</fullName>
    </recommendedName>
</protein>
<comment type="caution">
    <text evidence="2">The sequence shown here is derived from an EMBL/GenBank/DDBJ whole genome shotgun (WGS) entry which is preliminary data.</text>
</comment>
<sequence length="149" mass="16131">MEDSDEEWVMVKPVLDKDLWNPSSSSSSSSSSNETEKKALKVIFNGEAKHWTDAIPIGNGRLGAMVWGGVTTETINLNDDTLWTGVPGDYTNPDAPTALSEVRKLVDDGKYPEATTAAVKLSGDPSDVCFSTIFLSVNDHMRSSNLSFS</sequence>
<keyword evidence="3" id="KW-1185">Reference proteome</keyword>
<dbReference type="PANTHER" id="PTHR31084:SF0">
    <property type="entry name" value="ALPHA-L-FUCOSIDASE 2"/>
    <property type="match status" value="1"/>
</dbReference>
<proteinExistence type="predicted"/>
<dbReference type="InterPro" id="IPR027414">
    <property type="entry name" value="GH95_N_dom"/>
</dbReference>
<evidence type="ECO:0000313" key="2">
    <source>
        <dbReference type="EMBL" id="KAJ0186743.1"/>
    </source>
</evidence>